<dbReference type="AlphaFoldDB" id="A0A1F4ZQU7"/>
<dbReference type="InterPro" id="IPR000845">
    <property type="entry name" value="Nucleoside_phosphorylase_d"/>
</dbReference>
<evidence type="ECO:0000259" key="4">
    <source>
        <dbReference type="Pfam" id="PF01048"/>
    </source>
</evidence>
<dbReference type="SUPFAM" id="SSF53167">
    <property type="entry name" value="Purine and uridine phosphorylases"/>
    <property type="match status" value="1"/>
</dbReference>
<proteinExistence type="predicted"/>
<gene>
    <name evidence="5" type="ORF">A2397_05255</name>
</gene>
<dbReference type="EMBL" id="MEXR01000048">
    <property type="protein sequence ID" value="OGD08823.1"/>
    <property type="molecule type" value="Genomic_DNA"/>
</dbReference>
<organism evidence="5 6">
    <name type="scientific">Candidatus Amesbacteria bacterium RIFOXYB1_FULL_44_23</name>
    <dbReference type="NCBI Taxonomy" id="1797263"/>
    <lineage>
        <taxon>Bacteria</taxon>
        <taxon>Candidatus Amesiibacteriota</taxon>
    </lineage>
</organism>
<protein>
    <recommendedName>
        <fullName evidence="2">Uridine phosphorylase</fullName>
        <ecNumber evidence="1">2.4.2.3</ecNumber>
    </recommendedName>
</protein>
<comment type="catalytic activity">
    <reaction evidence="3">
        <text>uridine + phosphate = alpha-D-ribose 1-phosphate + uracil</text>
        <dbReference type="Rhea" id="RHEA:24388"/>
        <dbReference type="ChEBI" id="CHEBI:16704"/>
        <dbReference type="ChEBI" id="CHEBI:17568"/>
        <dbReference type="ChEBI" id="CHEBI:43474"/>
        <dbReference type="ChEBI" id="CHEBI:57720"/>
        <dbReference type="EC" id="2.4.2.3"/>
    </reaction>
</comment>
<evidence type="ECO:0000256" key="1">
    <source>
        <dbReference type="ARBA" id="ARBA00011888"/>
    </source>
</evidence>
<sequence length="257" mass="29295">MYKQLKVEDFRKILKLPEDYRVDGVLIHGAMRKKKHKQELEETIAKLGYKANYSVIYESGFYENITVIEIDGKRIWFDSSYGGAYLCEVLHIASQLGSKKNILVGSCGGLAPLGLAGDIIIPSSSYGNESTTRMYQPDNEEFTYFPDTQLNENIKAKVNPKFKIIEGKLLTCQGALQESWEDIERWSNEGYVGVEMESSTMFAVSSFFNIPSTAILFIADNLIKKETLFGENFEQLMEKFKESKFETFKVAFEELLT</sequence>
<dbReference type="GO" id="GO:0009116">
    <property type="term" value="P:nucleoside metabolic process"/>
    <property type="evidence" value="ECO:0007669"/>
    <property type="project" value="InterPro"/>
</dbReference>
<evidence type="ECO:0000256" key="3">
    <source>
        <dbReference type="ARBA" id="ARBA00048447"/>
    </source>
</evidence>
<evidence type="ECO:0000313" key="6">
    <source>
        <dbReference type="Proteomes" id="UP000176424"/>
    </source>
</evidence>
<feature type="domain" description="Nucleoside phosphorylase" evidence="4">
    <location>
        <begin position="85"/>
        <end position="239"/>
    </location>
</feature>
<dbReference type="PANTHER" id="PTHR43691">
    <property type="entry name" value="URIDINE PHOSPHORYLASE"/>
    <property type="match status" value="1"/>
</dbReference>
<dbReference type="Pfam" id="PF01048">
    <property type="entry name" value="PNP_UDP_1"/>
    <property type="match status" value="1"/>
</dbReference>
<evidence type="ECO:0000313" key="5">
    <source>
        <dbReference type="EMBL" id="OGD08823.1"/>
    </source>
</evidence>
<evidence type="ECO:0000256" key="2">
    <source>
        <dbReference type="ARBA" id="ARBA00021980"/>
    </source>
</evidence>
<reference evidence="5 6" key="1">
    <citation type="journal article" date="2016" name="Nat. Commun.">
        <title>Thousands of microbial genomes shed light on interconnected biogeochemical processes in an aquifer system.</title>
        <authorList>
            <person name="Anantharaman K."/>
            <person name="Brown C.T."/>
            <person name="Hug L.A."/>
            <person name="Sharon I."/>
            <person name="Castelle C.J."/>
            <person name="Probst A.J."/>
            <person name="Thomas B.C."/>
            <person name="Singh A."/>
            <person name="Wilkins M.J."/>
            <person name="Karaoz U."/>
            <person name="Brodie E.L."/>
            <person name="Williams K.H."/>
            <person name="Hubbard S.S."/>
            <person name="Banfield J.F."/>
        </authorList>
    </citation>
    <scope>NUCLEOTIDE SEQUENCE [LARGE SCALE GENOMIC DNA]</scope>
</reference>
<comment type="caution">
    <text evidence="5">The sequence shown here is derived from an EMBL/GenBank/DDBJ whole genome shotgun (WGS) entry which is preliminary data.</text>
</comment>
<dbReference type="PANTHER" id="PTHR43691:SF11">
    <property type="entry name" value="FI09636P-RELATED"/>
    <property type="match status" value="1"/>
</dbReference>
<dbReference type="InterPro" id="IPR035994">
    <property type="entry name" value="Nucleoside_phosphorylase_sf"/>
</dbReference>
<dbReference type="Gene3D" id="3.40.50.1580">
    <property type="entry name" value="Nucleoside phosphorylase domain"/>
    <property type="match status" value="1"/>
</dbReference>
<accession>A0A1F4ZQU7</accession>
<dbReference type="GO" id="GO:0004850">
    <property type="term" value="F:uridine phosphorylase activity"/>
    <property type="evidence" value="ECO:0007669"/>
    <property type="project" value="UniProtKB-EC"/>
</dbReference>
<dbReference type="GO" id="GO:0005829">
    <property type="term" value="C:cytosol"/>
    <property type="evidence" value="ECO:0007669"/>
    <property type="project" value="TreeGrafter"/>
</dbReference>
<name>A0A1F4ZQU7_9BACT</name>
<dbReference type="Proteomes" id="UP000176424">
    <property type="component" value="Unassembled WGS sequence"/>
</dbReference>
<dbReference type="EC" id="2.4.2.3" evidence="1"/>
<dbReference type="STRING" id="1797263.A2397_05255"/>